<dbReference type="CDD" id="cd05403">
    <property type="entry name" value="NT_KNTase_like"/>
    <property type="match status" value="1"/>
</dbReference>
<dbReference type="Proteomes" id="UP000231586">
    <property type="component" value="Unassembled WGS sequence"/>
</dbReference>
<dbReference type="AlphaFoldDB" id="A0A2M8WRV6"/>
<keyword evidence="3" id="KW-1185">Reference proteome</keyword>
<dbReference type="EMBL" id="PGTZ01000007">
    <property type="protein sequence ID" value="PJI93648.1"/>
    <property type="molecule type" value="Genomic_DNA"/>
</dbReference>
<dbReference type="SUPFAM" id="SSF81301">
    <property type="entry name" value="Nucleotidyltransferase"/>
    <property type="match status" value="1"/>
</dbReference>
<dbReference type="InterPro" id="IPR036390">
    <property type="entry name" value="WH_DNA-bd_sf"/>
</dbReference>
<dbReference type="SUPFAM" id="SSF46785">
    <property type="entry name" value="Winged helix' DNA-binding domain"/>
    <property type="match status" value="1"/>
</dbReference>
<protein>
    <submittedName>
        <fullName evidence="2">Nucleotidyltransferase-like protein</fullName>
    </submittedName>
</protein>
<comment type="caution">
    <text evidence="2">The sequence shown here is derived from an EMBL/GenBank/DDBJ whole genome shotgun (WGS) entry which is preliminary data.</text>
</comment>
<evidence type="ECO:0000259" key="1">
    <source>
        <dbReference type="Pfam" id="PF01909"/>
    </source>
</evidence>
<dbReference type="Pfam" id="PF01909">
    <property type="entry name" value="NTP_transf_2"/>
    <property type="match status" value="1"/>
</dbReference>
<organism evidence="2 3">
    <name type="scientific">Luteimicrobium subarcticum</name>
    <dbReference type="NCBI Taxonomy" id="620910"/>
    <lineage>
        <taxon>Bacteria</taxon>
        <taxon>Bacillati</taxon>
        <taxon>Actinomycetota</taxon>
        <taxon>Actinomycetes</taxon>
        <taxon>Micrococcales</taxon>
        <taxon>Luteimicrobium</taxon>
    </lineage>
</organism>
<keyword evidence="2" id="KW-0808">Transferase</keyword>
<gene>
    <name evidence="2" type="ORF">CLV34_1121</name>
</gene>
<accession>A0A2M8WRV6</accession>
<name>A0A2M8WRV6_9MICO</name>
<feature type="domain" description="Polymerase nucleotidyl transferase" evidence="1">
    <location>
        <begin position="111"/>
        <end position="161"/>
    </location>
</feature>
<sequence length="214" mass="23607">MDLTHPIATVIPSLDGRVLAVLSRTTRPMAGRQIARLLPDASLRGVQLALERLERQGLVLAEPFAHAVMFSANRRHLLWPAIERLVEAAASTPTQLRRLVQHTVQSFDPELAPRLSIALYGSAARQAATPDSDIDVLIVEPAPASARVDDLVAHLAEEVRLATGNDCNVYLTTRERLDEMVRERDPIIASWLEDAEMVTGPDVRPHLEGSPWRA</sequence>
<dbReference type="RefSeq" id="WP_170044601.1">
    <property type="nucleotide sequence ID" value="NZ_PGTZ01000007.1"/>
</dbReference>
<dbReference type="GO" id="GO:0016779">
    <property type="term" value="F:nucleotidyltransferase activity"/>
    <property type="evidence" value="ECO:0007669"/>
    <property type="project" value="InterPro"/>
</dbReference>
<dbReference type="InterPro" id="IPR002934">
    <property type="entry name" value="Polymerase_NTP_transf_dom"/>
</dbReference>
<dbReference type="Gene3D" id="3.30.460.10">
    <property type="entry name" value="Beta Polymerase, domain 2"/>
    <property type="match status" value="1"/>
</dbReference>
<evidence type="ECO:0000313" key="3">
    <source>
        <dbReference type="Proteomes" id="UP000231586"/>
    </source>
</evidence>
<evidence type="ECO:0000313" key="2">
    <source>
        <dbReference type="EMBL" id="PJI93648.1"/>
    </source>
</evidence>
<dbReference type="InterPro" id="IPR043519">
    <property type="entry name" value="NT_sf"/>
</dbReference>
<proteinExistence type="predicted"/>
<reference evidence="2 3" key="1">
    <citation type="submission" date="2017-11" db="EMBL/GenBank/DDBJ databases">
        <title>Genomic Encyclopedia of Archaeal and Bacterial Type Strains, Phase II (KMG-II): From Individual Species to Whole Genera.</title>
        <authorList>
            <person name="Goeker M."/>
        </authorList>
    </citation>
    <scope>NUCLEOTIDE SEQUENCE [LARGE SCALE GENOMIC DNA]</scope>
    <source>
        <strain evidence="2 3">DSM 22413</strain>
    </source>
</reference>